<gene>
    <name evidence="10" type="ORF">K443DRAFT_675271</name>
</gene>
<dbReference type="PROSITE" id="PS51421">
    <property type="entry name" value="RAS"/>
    <property type="match status" value="1"/>
</dbReference>
<proteinExistence type="inferred from homology"/>
<evidence type="ECO:0000256" key="8">
    <source>
        <dbReference type="ARBA" id="ARBA00023288"/>
    </source>
</evidence>
<dbReference type="Gene3D" id="3.40.50.300">
    <property type="entry name" value="P-loop containing nucleotide triphosphate hydrolases"/>
    <property type="match status" value="1"/>
</dbReference>
<dbReference type="SMART" id="SM00174">
    <property type="entry name" value="RHO"/>
    <property type="match status" value="1"/>
</dbReference>
<evidence type="ECO:0000313" key="10">
    <source>
        <dbReference type="EMBL" id="KIK05319.1"/>
    </source>
</evidence>
<evidence type="ECO:0000256" key="3">
    <source>
        <dbReference type="ARBA" id="ARBA00022475"/>
    </source>
</evidence>
<dbReference type="InterPro" id="IPR005225">
    <property type="entry name" value="Small_GTP-bd"/>
</dbReference>
<keyword evidence="4" id="KW-0488">Methylation</keyword>
<dbReference type="SMART" id="SM00175">
    <property type="entry name" value="RAB"/>
    <property type="match status" value="1"/>
</dbReference>
<dbReference type="InterPro" id="IPR003578">
    <property type="entry name" value="Small_GTPase_Rho"/>
</dbReference>
<dbReference type="Pfam" id="PF00071">
    <property type="entry name" value="Ras"/>
    <property type="match status" value="1"/>
</dbReference>
<dbReference type="OrthoDB" id="8830751at2759"/>
<comment type="subcellular location">
    <subcellularLocation>
        <location evidence="1">Cell membrane</location>
        <topology evidence="1">Lipid-anchor</topology>
        <orientation evidence="1">Cytoplasmic side</orientation>
    </subcellularLocation>
</comment>
<comment type="similarity">
    <text evidence="2">Belongs to the small GTPase superfamily. Rho family.</text>
</comment>
<dbReference type="SMART" id="SM00173">
    <property type="entry name" value="RAS"/>
    <property type="match status" value="1"/>
</dbReference>
<dbReference type="EMBL" id="KN838561">
    <property type="protein sequence ID" value="KIK05319.1"/>
    <property type="molecule type" value="Genomic_DNA"/>
</dbReference>
<dbReference type="SMART" id="SM00176">
    <property type="entry name" value="RAN"/>
    <property type="match status" value="1"/>
</dbReference>
<dbReference type="NCBIfam" id="TIGR00231">
    <property type="entry name" value="small_GTP"/>
    <property type="match status" value="1"/>
</dbReference>
<organism evidence="10 11">
    <name type="scientific">Laccaria amethystina LaAM-08-1</name>
    <dbReference type="NCBI Taxonomy" id="1095629"/>
    <lineage>
        <taxon>Eukaryota</taxon>
        <taxon>Fungi</taxon>
        <taxon>Dikarya</taxon>
        <taxon>Basidiomycota</taxon>
        <taxon>Agaricomycotina</taxon>
        <taxon>Agaricomycetes</taxon>
        <taxon>Agaricomycetidae</taxon>
        <taxon>Agaricales</taxon>
        <taxon>Agaricineae</taxon>
        <taxon>Hydnangiaceae</taxon>
        <taxon>Laccaria</taxon>
    </lineage>
</organism>
<dbReference type="GO" id="GO:0007264">
    <property type="term" value="P:small GTPase-mediated signal transduction"/>
    <property type="evidence" value="ECO:0007669"/>
    <property type="project" value="InterPro"/>
</dbReference>
<evidence type="ECO:0000256" key="7">
    <source>
        <dbReference type="ARBA" id="ARBA00023136"/>
    </source>
</evidence>
<evidence type="ECO:0000256" key="5">
    <source>
        <dbReference type="ARBA" id="ARBA00022741"/>
    </source>
</evidence>
<evidence type="ECO:0000256" key="1">
    <source>
        <dbReference type="ARBA" id="ARBA00004342"/>
    </source>
</evidence>
<dbReference type="InterPro" id="IPR027417">
    <property type="entry name" value="P-loop_NTPase"/>
</dbReference>
<evidence type="ECO:0000313" key="11">
    <source>
        <dbReference type="Proteomes" id="UP000054477"/>
    </source>
</evidence>
<protein>
    <submittedName>
        <fullName evidence="10">Uncharacterized protein</fullName>
    </submittedName>
</protein>
<reference evidence="10 11" key="1">
    <citation type="submission" date="2014-04" db="EMBL/GenBank/DDBJ databases">
        <authorList>
            <consortium name="DOE Joint Genome Institute"/>
            <person name="Kuo A."/>
            <person name="Kohler A."/>
            <person name="Nagy L.G."/>
            <person name="Floudas D."/>
            <person name="Copeland A."/>
            <person name="Barry K.W."/>
            <person name="Cichocki N."/>
            <person name="Veneault-Fourrey C."/>
            <person name="LaButti K."/>
            <person name="Lindquist E.A."/>
            <person name="Lipzen A."/>
            <person name="Lundell T."/>
            <person name="Morin E."/>
            <person name="Murat C."/>
            <person name="Sun H."/>
            <person name="Tunlid A."/>
            <person name="Henrissat B."/>
            <person name="Grigoriev I.V."/>
            <person name="Hibbett D.S."/>
            <person name="Martin F."/>
            <person name="Nordberg H.P."/>
            <person name="Cantor M.N."/>
            <person name="Hua S.X."/>
        </authorList>
    </citation>
    <scope>NUCLEOTIDE SEQUENCE [LARGE SCALE GENOMIC DNA]</scope>
    <source>
        <strain evidence="10 11">LaAM-08-1</strain>
    </source>
</reference>
<keyword evidence="9" id="KW-0636">Prenylation</keyword>
<dbReference type="GO" id="GO:0005525">
    <property type="term" value="F:GTP binding"/>
    <property type="evidence" value="ECO:0007669"/>
    <property type="project" value="UniProtKB-KW"/>
</dbReference>
<keyword evidence="8" id="KW-0449">Lipoprotein</keyword>
<dbReference type="PANTHER" id="PTHR24072">
    <property type="entry name" value="RHO FAMILY GTPASE"/>
    <property type="match status" value="1"/>
</dbReference>
<dbReference type="PROSITE" id="PS51420">
    <property type="entry name" value="RHO"/>
    <property type="match status" value="1"/>
</dbReference>
<evidence type="ECO:0000256" key="4">
    <source>
        <dbReference type="ARBA" id="ARBA00022481"/>
    </source>
</evidence>
<dbReference type="InterPro" id="IPR001806">
    <property type="entry name" value="Small_GTPase"/>
</dbReference>
<keyword evidence="3" id="KW-1003">Cell membrane</keyword>
<dbReference type="Proteomes" id="UP000054477">
    <property type="component" value="Unassembled WGS sequence"/>
</dbReference>
<accession>A0A0C9XUH1</accession>
<dbReference type="GO" id="GO:0003924">
    <property type="term" value="F:GTPase activity"/>
    <property type="evidence" value="ECO:0007669"/>
    <property type="project" value="InterPro"/>
</dbReference>
<keyword evidence="6" id="KW-0342">GTP-binding</keyword>
<keyword evidence="11" id="KW-1185">Reference proteome</keyword>
<dbReference type="GO" id="GO:0005886">
    <property type="term" value="C:plasma membrane"/>
    <property type="evidence" value="ECO:0007669"/>
    <property type="project" value="UniProtKB-SubCell"/>
</dbReference>
<dbReference type="FunFam" id="3.40.50.300:FF:000983">
    <property type="entry name" value="Rho family GTPase"/>
    <property type="match status" value="1"/>
</dbReference>
<reference evidence="11" key="2">
    <citation type="submission" date="2015-01" db="EMBL/GenBank/DDBJ databases">
        <title>Evolutionary Origins and Diversification of the Mycorrhizal Mutualists.</title>
        <authorList>
            <consortium name="DOE Joint Genome Institute"/>
            <consortium name="Mycorrhizal Genomics Consortium"/>
            <person name="Kohler A."/>
            <person name="Kuo A."/>
            <person name="Nagy L.G."/>
            <person name="Floudas D."/>
            <person name="Copeland A."/>
            <person name="Barry K.W."/>
            <person name="Cichocki N."/>
            <person name="Veneault-Fourrey C."/>
            <person name="LaButti K."/>
            <person name="Lindquist E.A."/>
            <person name="Lipzen A."/>
            <person name="Lundell T."/>
            <person name="Morin E."/>
            <person name="Murat C."/>
            <person name="Riley R."/>
            <person name="Ohm R."/>
            <person name="Sun H."/>
            <person name="Tunlid A."/>
            <person name="Henrissat B."/>
            <person name="Grigoriev I.V."/>
            <person name="Hibbett D.S."/>
            <person name="Martin F."/>
        </authorList>
    </citation>
    <scope>NUCLEOTIDE SEQUENCE [LARGE SCALE GENOMIC DNA]</scope>
    <source>
        <strain evidence="11">LaAM-08-1</strain>
    </source>
</reference>
<dbReference type="SUPFAM" id="SSF52540">
    <property type="entry name" value="P-loop containing nucleoside triphosphate hydrolases"/>
    <property type="match status" value="1"/>
</dbReference>
<dbReference type="PRINTS" id="PR00449">
    <property type="entry name" value="RASTRNSFRMNG"/>
</dbReference>
<keyword evidence="5" id="KW-0547">Nucleotide-binding</keyword>
<keyword evidence="7" id="KW-0472">Membrane</keyword>
<dbReference type="STRING" id="1095629.A0A0C9XUH1"/>
<dbReference type="HOGENOM" id="CLU_041217_21_2_1"/>
<dbReference type="PROSITE" id="PS51419">
    <property type="entry name" value="RAB"/>
    <property type="match status" value="1"/>
</dbReference>
<sequence length="194" mass="21562">MSGSIRRKVVIVGDGACGKTSMLTVFTTGKFSELYHPTVFENQVADVEVDGRHVELVLWDTAGQETYDRLRPLTYADSHVILICFGVDFPDSLYNVHDKWIAEVNHFCGDLPILLIGCKIDLRQDPRVVGEMRLHGQRPITYEEGLSVARRIGARDYIECSAKSGEGVREVFQAATRAALLKPKRPGSSPCVIL</sequence>
<evidence type="ECO:0000256" key="6">
    <source>
        <dbReference type="ARBA" id="ARBA00023134"/>
    </source>
</evidence>
<name>A0A0C9XUH1_9AGAR</name>
<dbReference type="AlphaFoldDB" id="A0A0C9XUH1"/>
<evidence type="ECO:0000256" key="9">
    <source>
        <dbReference type="ARBA" id="ARBA00023289"/>
    </source>
</evidence>
<evidence type="ECO:0000256" key="2">
    <source>
        <dbReference type="ARBA" id="ARBA00010142"/>
    </source>
</evidence>